<protein>
    <submittedName>
        <fullName evidence="2">Uncharacterized protein</fullName>
    </submittedName>
</protein>
<keyword evidence="1" id="KW-0472">Membrane</keyword>
<organism evidence="2">
    <name type="scientific">Odontella aurita</name>
    <dbReference type="NCBI Taxonomy" id="265563"/>
    <lineage>
        <taxon>Eukaryota</taxon>
        <taxon>Sar</taxon>
        <taxon>Stramenopiles</taxon>
        <taxon>Ochrophyta</taxon>
        <taxon>Bacillariophyta</taxon>
        <taxon>Mediophyceae</taxon>
        <taxon>Biddulphiophycidae</taxon>
        <taxon>Eupodiscales</taxon>
        <taxon>Odontellaceae</taxon>
        <taxon>Odontella</taxon>
    </lineage>
</organism>
<name>A0A7S4JTD5_9STRA</name>
<keyword evidence="1" id="KW-1133">Transmembrane helix</keyword>
<dbReference type="AlphaFoldDB" id="A0A7S4JTD5"/>
<evidence type="ECO:0000256" key="1">
    <source>
        <dbReference type="SAM" id="Phobius"/>
    </source>
</evidence>
<keyword evidence="1" id="KW-0812">Transmembrane</keyword>
<dbReference type="EMBL" id="HBKQ01048584">
    <property type="protein sequence ID" value="CAE2273659.1"/>
    <property type="molecule type" value="Transcribed_RNA"/>
</dbReference>
<sequence length="109" mass="12881">MAIKPRSRVWQPLESHLFFDSRRCVITYIFTDKDPFFLTIVVFDIGPLYYIFWKDLERKKSLRVLSDQTALHCNSQLSEFITHTLNSAHLKPITTFVALHHTYPHRNGC</sequence>
<evidence type="ECO:0000313" key="2">
    <source>
        <dbReference type="EMBL" id="CAE2273659.1"/>
    </source>
</evidence>
<reference evidence="2" key="1">
    <citation type="submission" date="2021-01" db="EMBL/GenBank/DDBJ databases">
        <authorList>
            <person name="Corre E."/>
            <person name="Pelletier E."/>
            <person name="Niang G."/>
            <person name="Scheremetjew M."/>
            <person name="Finn R."/>
            <person name="Kale V."/>
            <person name="Holt S."/>
            <person name="Cochrane G."/>
            <person name="Meng A."/>
            <person name="Brown T."/>
            <person name="Cohen L."/>
        </authorList>
    </citation>
    <scope>NUCLEOTIDE SEQUENCE</scope>
    <source>
        <strain evidence="2">Isolate 1302-5</strain>
    </source>
</reference>
<proteinExistence type="predicted"/>
<feature type="transmembrane region" description="Helical" evidence="1">
    <location>
        <begin position="36"/>
        <end position="53"/>
    </location>
</feature>
<gene>
    <name evidence="2" type="ORF">OAUR00152_LOCUS33563</name>
</gene>
<accession>A0A7S4JTD5</accession>